<proteinExistence type="predicted"/>
<name>A0A3M7S4A8_BRAPC</name>
<organism evidence="1 2">
    <name type="scientific">Brachionus plicatilis</name>
    <name type="common">Marine rotifer</name>
    <name type="synonym">Brachionus muelleri</name>
    <dbReference type="NCBI Taxonomy" id="10195"/>
    <lineage>
        <taxon>Eukaryota</taxon>
        <taxon>Metazoa</taxon>
        <taxon>Spiralia</taxon>
        <taxon>Gnathifera</taxon>
        <taxon>Rotifera</taxon>
        <taxon>Eurotatoria</taxon>
        <taxon>Monogononta</taxon>
        <taxon>Pseudotrocha</taxon>
        <taxon>Ploima</taxon>
        <taxon>Brachionidae</taxon>
        <taxon>Brachionus</taxon>
    </lineage>
</organism>
<keyword evidence="2" id="KW-1185">Reference proteome</keyword>
<evidence type="ECO:0000313" key="1">
    <source>
        <dbReference type="EMBL" id="RNA30653.1"/>
    </source>
</evidence>
<evidence type="ECO:0000313" key="2">
    <source>
        <dbReference type="Proteomes" id="UP000276133"/>
    </source>
</evidence>
<reference evidence="1 2" key="1">
    <citation type="journal article" date="2018" name="Sci. Rep.">
        <title>Genomic signatures of local adaptation to the degree of environmental predictability in rotifers.</title>
        <authorList>
            <person name="Franch-Gras L."/>
            <person name="Hahn C."/>
            <person name="Garcia-Roger E.M."/>
            <person name="Carmona M.J."/>
            <person name="Serra M."/>
            <person name="Gomez A."/>
        </authorList>
    </citation>
    <scope>NUCLEOTIDE SEQUENCE [LARGE SCALE GENOMIC DNA]</scope>
    <source>
        <strain evidence="1">HYR1</strain>
    </source>
</reference>
<sequence length="165" mass="18494">MDESCFASSGCFIFSDIFIFSDMHTVYIPVDDSLMIRFKINFITYQTTSLESTFKTSIHRRLINTSLFKLKFKFTVLPSSIMLHHKLKYAFGPCNKVHLAHAIIFNGSSSSSSLMSSSNGGGSQIPVMIQTTIPAMPTSVERETAVVRRTVRPKGSKNKKTTSFY</sequence>
<protein>
    <submittedName>
        <fullName evidence="1">Uncharacterized protein</fullName>
    </submittedName>
</protein>
<gene>
    <name evidence="1" type="ORF">BpHYR1_011495</name>
</gene>
<dbReference type="AlphaFoldDB" id="A0A3M7S4A8"/>
<dbReference type="EMBL" id="REGN01002062">
    <property type="protein sequence ID" value="RNA30653.1"/>
    <property type="molecule type" value="Genomic_DNA"/>
</dbReference>
<accession>A0A3M7S4A8</accession>
<dbReference type="Proteomes" id="UP000276133">
    <property type="component" value="Unassembled WGS sequence"/>
</dbReference>
<comment type="caution">
    <text evidence="1">The sequence shown here is derived from an EMBL/GenBank/DDBJ whole genome shotgun (WGS) entry which is preliminary data.</text>
</comment>